<proteinExistence type="predicted"/>
<gene>
    <name evidence="2" type="ORF">QPX54_08020</name>
</gene>
<feature type="domain" description="Integrase catalytic" evidence="1">
    <location>
        <begin position="1"/>
        <end position="100"/>
    </location>
</feature>
<organism evidence="2 3">
    <name type="scientific">Corynebacterium propinquum</name>
    <dbReference type="NCBI Taxonomy" id="43769"/>
    <lineage>
        <taxon>Bacteria</taxon>
        <taxon>Bacillati</taxon>
        <taxon>Actinomycetota</taxon>
        <taxon>Actinomycetes</taxon>
        <taxon>Mycobacteriales</taxon>
        <taxon>Corynebacteriaceae</taxon>
        <taxon>Corynebacterium</taxon>
    </lineage>
</organism>
<dbReference type="EMBL" id="JASNVP010000007">
    <property type="protein sequence ID" value="MDK4326447.1"/>
    <property type="molecule type" value="Genomic_DNA"/>
</dbReference>
<dbReference type="InterPro" id="IPR001584">
    <property type="entry name" value="Integrase_cat-core"/>
</dbReference>
<dbReference type="Gene3D" id="3.30.420.10">
    <property type="entry name" value="Ribonuclease H-like superfamily/Ribonuclease H"/>
    <property type="match status" value="1"/>
</dbReference>
<accession>A0AAP4BZY1</accession>
<dbReference type="PANTHER" id="PTHR46889:SF5">
    <property type="entry name" value="INTEGRASE PROTEIN"/>
    <property type="match status" value="1"/>
</dbReference>
<dbReference type="Pfam" id="PF00665">
    <property type="entry name" value="rve"/>
    <property type="match status" value="1"/>
</dbReference>
<dbReference type="PROSITE" id="PS50994">
    <property type="entry name" value="INTEGRASE"/>
    <property type="match status" value="1"/>
</dbReference>
<protein>
    <submittedName>
        <fullName evidence="2">DDE-type integrase/transposase/recombinase</fullName>
    </submittedName>
</protein>
<dbReference type="GO" id="GO:0015074">
    <property type="term" value="P:DNA integration"/>
    <property type="evidence" value="ECO:0007669"/>
    <property type="project" value="InterPro"/>
</dbReference>
<dbReference type="SUPFAM" id="SSF53098">
    <property type="entry name" value="Ribonuclease H-like"/>
    <property type="match status" value="1"/>
</dbReference>
<dbReference type="Proteomes" id="UP001226160">
    <property type="component" value="Unassembled WGS sequence"/>
</dbReference>
<dbReference type="InterPro" id="IPR012337">
    <property type="entry name" value="RNaseH-like_sf"/>
</dbReference>
<evidence type="ECO:0000313" key="2">
    <source>
        <dbReference type="EMBL" id="MDK4326447.1"/>
    </source>
</evidence>
<name>A0AAP4BZY1_9CORY</name>
<sequence>MAEFSYVYTHQGLCYVAFITDVYSRWVFGYTVSRTKQSDFVLDALRQALSVGNRYDAKFSAVGIIYHSDAGSQYTSSQLCTLIEHEGITRSIGPVGDGLR</sequence>
<dbReference type="InterPro" id="IPR036397">
    <property type="entry name" value="RNaseH_sf"/>
</dbReference>
<dbReference type="PANTHER" id="PTHR46889">
    <property type="entry name" value="TRANSPOSASE INSF FOR INSERTION SEQUENCE IS3B-RELATED"/>
    <property type="match status" value="1"/>
</dbReference>
<evidence type="ECO:0000259" key="1">
    <source>
        <dbReference type="PROSITE" id="PS50994"/>
    </source>
</evidence>
<comment type="caution">
    <text evidence="2">The sequence shown here is derived from an EMBL/GenBank/DDBJ whole genome shotgun (WGS) entry which is preliminary data.</text>
</comment>
<dbReference type="GO" id="GO:0003676">
    <property type="term" value="F:nucleic acid binding"/>
    <property type="evidence" value="ECO:0007669"/>
    <property type="project" value="InterPro"/>
</dbReference>
<reference evidence="2" key="1">
    <citation type="submission" date="2023-05" db="EMBL/GenBank/DDBJ databases">
        <title>Metabolic capabilities are highly conserved among human nasal-associated Corynebacterium species in pangenomic analyses.</title>
        <authorList>
            <person name="Tran T.H."/>
            <person name="Roberts A.Q."/>
            <person name="Escapa I.F."/>
            <person name="Gao W."/>
            <person name="Conlan S."/>
            <person name="Kong H."/>
            <person name="Segre J.A."/>
            <person name="Kelly M.S."/>
            <person name="Lemon K.P."/>
        </authorList>
    </citation>
    <scope>NUCLEOTIDE SEQUENCE</scope>
    <source>
        <strain evidence="2">KPL2654</strain>
    </source>
</reference>
<dbReference type="InterPro" id="IPR050900">
    <property type="entry name" value="Transposase_IS3/IS150/IS904"/>
</dbReference>
<dbReference type="AlphaFoldDB" id="A0AAP4BZY1"/>
<evidence type="ECO:0000313" key="3">
    <source>
        <dbReference type="Proteomes" id="UP001226160"/>
    </source>
</evidence>
<dbReference type="RefSeq" id="WP_284589864.1">
    <property type="nucleotide sequence ID" value="NZ_JASNVP010000007.1"/>
</dbReference>